<dbReference type="RefSeq" id="WP_004515173.1">
    <property type="nucleotide sequence ID" value="NZ_AOLQ01000004.1"/>
</dbReference>
<feature type="non-terminal residue" evidence="2">
    <location>
        <position position="98"/>
    </location>
</feature>
<dbReference type="Proteomes" id="UP000011534">
    <property type="component" value="Unassembled WGS sequence"/>
</dbReference>
<dbReference type="AlphaFoldDB" id="M0JUG4"/>
<reference evidence="2 3" key="1">
    <citation type="journal article" date="2014" name="PLoS Genet.">
        <title>Phylogenetically driven sequencing of extremely halophilic archaea reveals strategies for static and dynamic osmo-response.</title>
        <authorList>
            <person name="Becker E.A."/>
            <person name="Seitzer P.M."/>
            <person name="Tritt A."/>
            <person name="Larsen D."/>
            <person name="Krusor M."/>
            <person name="Yao A.I."/>
            <person name="Wu D."/>
            <person name="Madern D."/>
            <person name="Eisen J.A."/>
            <person name="Darling A.E."/>
            <person name="Facciotti M.T."/>
        </authorList>
    </citation>
    <scope>NUCLEOTIDE SEQUENCE [LARGE SCALE GENOMIC DNA]</scope>
    <source>
        <strain evidence="2 3">ATCC 29715</strain>
    </source>
</reference>
<comment type="caution">
    <text evidence="2">The sequence shown here is derived from an EMBL/GenBank/DDBJ whole genome shotgun (WGS) entry which is preliminary data.</text>
</comment>
<organism evidence="2 3">
    <name type="scientific">Haloarcula vallismortis ATCC 29715</name>
    <dbReference type="NCBI Taxonomy" id="662477"/>
    <lineage>
        <taxon>Archaea</taxon>
        <taxon>Methanobacteriati</taxon>
        <taxon>Methanobacteriota</taxon>
        <taxon>Stenosarchaea group</taxon>
        <taxon>Halobacteria</taxon>
        <taxon>Halobacteriales</taxon>
        <taxon>Haloarculaceae</taxon>
        <taxon>Haloarcula</taxon>
    </lineage>
</organism>
<evidence type="ECO:0000313" key="2">
    <source>
        <dbReference type="EMBL" id="EMA11604.1"/>
    </source>
</evidence>
<evidence type="ECO:0000256" key="1">
    <source>
        <dbReference type="SAM" id="MobiDB-lite"/>
    </source>
</evidence>
<dbReference type="EMBL" id="AOLQ01000004">
    <property type="protein sequence ID" value="EMA11604.1"/>
    <property type="molecule type" value="Genomic_DNA"/>
</dbReference>
<accession>M0JUG4</accession>
<gene>
    <name evidence="2" type="ORF">C437_01790</name>
</gene>
<name>M0JUG4_HALVA</name>
<evidence type="ECO:0000313" key="3">
    <source>
        <dbReference type="Proteomes" id="UP000011534"/>
    </source>
</evidence>
<protein>
    <submittedName>
        <fullName evidence="2">Uncharacterized protein</fullName>
    </submittedName>
</protein>
<feature type="region of interest" description="Disordered" evidence="1">
    <location>
        <begin position="1"/>
        <end position="26"/>
    </location>
</feature>
<keyword evidence="3" id="KW-1185">Reference proteome</keyword>
<sequence length="98" mass="10950">MNQFIGTGPYKQDGAGNIWPPGKNSDNYPENFVENLREYVEQDHIEEPFLGSWDVGSFETDEIYVDEDHSTGKKYLEIAGQVDGAVSVVLKIPVVNNS</sequence>
<proteinExistence type="predicted"/>